<reference evidence="15 16" key="1">
    <citation type="submission" date="2018-11" db="EMBL/GenBank/DDBJ databases">
        <authorList>
            <consortium name="Pathogen Informatics"/>
        </authorList>
    </citation>
    <scope>NUCLEOTIDE SEQUENCE [LARGE SCALE GENOMIC DNA]</scope>
    <source>
        <strain evidence="15 16">Egypt</strain>
    </source>
</reference>
<evidence type="ECO:0000256" key="3">
    <source>
        <dbReference type="ARBA" id="ARBA00007746"/>
    </source>
</evidence>
<evidence type="ECO:0000256" key="10">
    <source>
        <dbReference type="ARBA" id="ARBA00023125"/>
    </source>
</evidence>
<evidence type="ECO:0000256" key="6">
    <source>
        <dbReference type="ARBA" id="ARBA00022737"/>
    </source>
</evidence>
<keyword evidence="16" id="KW-1185">Reference proteome</keyword>
<proteinExistence type="inferred from homology"/>
<evidence type="ECO:0000256" key="4">
    <source>
        <dbReference type="ARBA" id="ARBA00022473"/>
    </source>
</evidence>
<comment type="similarity">
    <text evidence="2">Belongs to the krueppel C2H2-type zinc-finger protein family.</text>
</comment>
<evidence type="ECO:0000256" key="1">
    <source>
        <dbReference type="ARBA" id="ARBA00004123"/>
    </source>
</evidence>
<dbReference type="SUPFAM" id="SSF57667">
    <property type="entry name" value="beta-beta-alpha zinc fingers"/>
    <property type="match status" value="2"/>
</dbReference>
<dbReference type="OrthoDB" id="10015593at2759"/>
<evidence type="ECO:0000259" key="14">
    <source>
        <dbReference type="PROSITE" id="PS50157"/>
    </source>
</evidence>
<protein>
    <recommendedName>
        <fullName evidence="14">C2H2-type domain-containing protein</fullName>
    </recommendedName>
</protein>
<evidence type="ECO:0000313" key="16">
    <source>
        <dbReference type="Proteomes" id="UP000272942"/>
    </source>
</evidence>
<evidence type="ECO:0000256" key="12">
    <source>
        <dbReference type="ARBA" id="ARBA00023242"/>
    </source>
</evidence>
<evidence type="ECO:0000256" key="13">
    <source>
        <dbReference type="PROSITE-ProRule" id="PRU00042"/>
    </source>
</evidence>
<keyword evidence="5" id="KW-0479">Metal-binding</keyword>
<comment type="subcellular location">
    <subcellularLocation>
        <location evidence="1">Nucleus</location>
    </subcellularLocation>
</comment>
<keyword evidence="7 13" id="KW-0863">Zinc-finger</keyword>
<accession>A0A3P8GIX6</accession>
<dbReference type="InterPro" id="IPR036236">
    <property type="entry name" value="Znf_C2H2_sf"/>
</dbReference>
<dbReference type="Proteomes" id="UP000272942">
    <property type="component" value="Unassembled WGS sequence"/>
</dbReference>
<dbReference type="PROSITE" id="PS50157">
    <property type="entry name" value="ZINC_FINGER_C2H2_2"/>
    <property type="match status" value="2"/>
</dbReference>
<sequence>MEYHMRNHMGSKPYKCPKCNYECVNKSMLNSHMKSHSNVYPYRCANCHYATKYCHSLKLHLAKHDHKPAVVLNADGSLEEDDVDPAPRICFNRHAVESADNQVHADEALGSFDYECRFCEIRFRQRALYDIHMGFHSHTDPYLCNRCGHQSGNPVDFFIHLGQMAHHA</sequence>
<dbReference type="GO" id="GO:0005634">
    <property type="term" value="C:nucleus"/>
    <property type="evidence" value="ECO:0007669"/>
    <property type="project" value="UniProtKB-SubCell"/>
</dbReference>
<dbReference type="SMART" id="SM00355">
    <property type="entry name" value="ZnF_C2H2"/>
    <property type="match status" value="4"/>
</dbReference>
<gene>
    <name evidence="15" type="ORF">ECPE_LOCUS4137</name>
</gene>
<evidence type="ECO:0000256" key="9">
    <source>
        <dbReference type="ARBA" id="ARBA00023015"/>
    </source>
</evidence>
<dbReference type="GO" id="GO:0001228">
    <property type="term" value="F:DNA-binding transcription activator activity, RNA polymerase II-specific"/>
    <property type="evidence" value="ECO:0007669"/>
    <property type="project" value="TreeGrafter"/>
</dbReference>
<keyword evidence="11" id="KW-0804">Transcription</keyword>
<keyword evidence="4" id="KW-0217">Developmental protein</keyword>
<feature type="domain" description="C2H2-type" evidence="14">
    <location>
        <begin position="14"/>
        <end position="41"/>
    </location>
</feature>
<dbReference type="GO" id="GO:0000978">
    <property type="term" value="F:RNA polymerase II cis-regulatory region sequence-specific DNA binding"/>
    <property type="evidence" value="ECO:0007669"/>
    <property type="project" value="TreeGrafter"/>
</dbReference>
<keyword evidence="10" id="KW-0238">DNA-binding</keyword>
<name>A0A3P8GIX6_9TREM</name>
<comment type="similarity">
    <text evidence="3">Belongs to the hunchback C2H2-type zinc-finger protein family.</text>
</comment>
<dbReference type="GO" id="GO:0000122">
    <property type="term" value="P:negative regulation of transcription by RNA polymerase II"/>
    <property type="evidence" value="ECO:0007669"/>
    <property type="project" value="UniProtKB-ARBA"/>
</dbReference>
<dbReference type="PROSITE" id="PS00028">
    <property type="entry name" value="ZINC_FINGER_C2H2_1"/>
    <property type="match status" value="2"/>
</dbReference>
<keyword evidence="6" id="KW-0677">Repeat</keyword>
<dbReference type="GO" id="GO:0040034">
    <property type="term" value="P:regulation of development, heterochronic"/>
    <property type="evidence" value="ECO:0007669"/>
    <property type="project" value="UniProtKB-ARBA"/>
</dbReference>
<dbReference type="EMBL" id="UZAN01041024">
    <property type="protein sequence ID" value="VDP71728.1"/>
    <property type="molecule type" value="Genomic_DNA"/>
</dbReference>
<evidence type="ECO:0000256" key="11">
    <source>
        <dbReference type="ARBA" id="ARBA00023163"/>
    </source>
</evidence>
<evidence type="ECO:0000256" key="7">
    <source>
        <dbReference type="ARBA" id="ARBA00022771"/>
    </source>
</evidence>
<feature type="domain" description="C2H2-type" evidence="14">
    <location>
        <begin position="114"/>
        <end position="141"/>
    </location>
</feature>
<dbReference type="Pfam" id="PF00096">
    <property type="entry name" value="zf-C2H2"/>
    <property type="match status" value="1"/>
</dbReference>
<dbReference type="AlphaFoldDB" id="A0A3P8GIX6"/>
<dbReference type="PANTHER" id="PTHR24393">
    <property type="entry name" value="ZINC FINGER PROTEIN"/>
    <property type="match status" value="1"/>
</dbReference>
<organism evidence="15 16">
    <name type="scientific">Echinostoma caproni</name>
    <dbReference type="NCBI Taxonomy" id="27848"/>
    <lineage>
        <taxon>Eukaryota</taxon>
        <taxon>Metazoa</taxon>
        <taxon>Spiralia</taxon>
        <taxon>Lophotrochozoa</taxon>
        <taxon>Platyhelminthes</taxon>
        <taxon>Trematoda</taxon>
        <taxon>Digenea</taxon>
        <taxon>Plagiorchiida</taxon>
        <taxon>Echinostomata</taxon>
        <taxon>Echinostomatoidea</taxon>
        <taxon>Echinostomatidae</taxon>
        <taxon>Echinostoma</taxon>
    </lineage>
</organism>
<dbReference type="InterPro" id="IPR013087">
    <property type="entry name" value="Znf_C2H2_type"/>
</dbReference>
<keyword evidence="12" id="KW-0539">Nucleus</keyword>
<evidence type="ECO:0000256" key="8">
    <source>
        <dbReference type="ARBA" id="ARBA00022833"/>
    </source>
</evidence>
<dbReference type="PANTHER" id="PTHR24393:SF15">
    <property type="entry name" value="IP01243P-RELATED"/>
    <property type="match status" value="1"/>
</dbReference>
<dbReference type="Gene3D" id="3.30.160.60">
    <property type="entry name" value="Classic Zinc Finger"/>
    <property type="match status" value="2"/>
</dbReference>
<evidence type="ECO:0000256" key="2">
    <source>
        <dbReference type="ARBA" id="ARBA00006991"/>
    </source>
</evidence>
<dbReference type="GO" id="GO:0008270">
    <property type="term" value="F:zinc ion binding"/>
    <property type="evidence" value="ECO:0007669"/>
    <property type="project" value="UniProtKB-KW"/>
</dbReference>
<keyword evidence="9" id="KW-0805">Transcription regulation</keyword>
<evidence type="ECO:0000256" key="5">
    <source>
        <dbReference type="ARBA" id="ARBA00022723"/>
    </source>
</evidence>
<evidence type="ECO:0000313" key="15">
    <source>
        <dbReference type="EMBL" id="VDP71728.1"/>
    </source>
</evidence>
<dbReference type="FunFam" id="3.30.160.60:FF:001301">
    <property type="entry name" value="Blast:Protein hunchback"/>
    <property type="match status" value="1"/>
</dbReference>
<keyword evidence="8" id="KW-0862">Zinc</keyword>